<keyword evidence="1" id="KW-0812">Transmembrane</keyword>
<feature type="transmembrane region" description="Helical" evidence="1">
    <location>
        <begin position="14"/>
        <end position="33"/>
    </location>
</feature>
<evidence type="ECO:0000313" key="2">
    <source>
        <dbReference type="EMBL" id="OEU16868.1"/>
    </source>
</evidence>
<dbReference type="KEGG" id="fcy:FRACYDRAFT_269131"/>
<reference evidence="2 3" key="1">
    <citation type="submission" date="2016-09" db="EMBL/GenBank/DDBJ databases">
        <title>Extensive genetic diversity and differential bi-allelic expression allows diatom success in the polar Southern Ocean.</title>
        <authorList>
            <consortium name="DOE Joint Genome Institute"/>
            <person name="Mock T."/>
            <person name="Otillar R.P."/>
            <person name="Strauss J."/>
            <person name="Dupont C."/>
            <person name="Frickenhaus S."/>
            <person name="Maumus F."/>
            <person name="Mcmullan M."/>
            <person name="Sanges R."/>
            <person name="Schmutz J."/>
            <person name="Toseland A."/>
            <person name="Valas R."/>
            <person name="Veluchamy A."/>
            <person name="Ward B.J."/>
            <person name="Allen A."/>
            <person name="Barry K."/>
            <person name="Falciatore A."/>
            <person name="Ferrante M."/>
            <person name="Fortunato A.E."/>
            <person name="Gloeckner G."/>
            <person name="Gruber A."/>
            <person name="Hipkin R."/>
            <person name="Janech M."/>
            <person name="Kroth P."/>
            <person name="Leese F."/>
            <person name="Lindquist E."/>
            <person name="Lyon B.R."/>
            <person name="Martin J."/>
            <person name="Mayer C."/>
            <person name="Parker M."/>
            <person name="Quesneville H."/>
            <person name="Raymond J."/>
            <person name="Uhlig C."/>
            <person name="Valentin K.U."/>
            <person name="Worden A.Z."/>
            <person name="Armbrust E.V."/>
            <person name="Bowler C."/>
            <person name="Green B."/>
            <person name="Moulton V."/>
            <person name="Van Oosterhout C."/>
            <person name="Grigoriev I."/>
        </authorList>
    </citation>
    <scope>NUCLEOTIDE SEQUENCE [LARGE SCALE GENOMIC DNA]</scope>
    <source>
        <strain evidence="2 3">CCMP1102</strain>
    </source>
</reference>
<dbReference type="InParanoid" id="A0A1E7FFC0"/>
<dbReference type="Proteomes" id="UP000095751">
    <property type="component" value="Unassembled WGS sequence"/>
</dbReference>
<gene>
    <name evidence="2" type="ORF">FRACYDRAFT_269131</name>
</gene>
<proteinExistence type="predicted"/>
<evidence type="ECO:0000313" key="3">
    <source>
        <dbReference type="Proteomes" id="UP000095751"/>
    </source>
</evidence>
<evidence type="ECO:0000256" key="1">
    <source>
        <dbReference type="SAM" id="Phobius"/>
    </source>
</evidence>
<accession>A0A1E7FFC0</accession>
<name>A0A1E7FFC0_9STRA</name>
<dbReference type="OrthoDB" id="43503at2759"/>
<sequence>MYYLDYFFESVSRYILNILSTFLFFLLIFELIISHDVAYLVEGTFSIWVGYRCYDYTSHRSKDSMNAIAELPLCRGRSRVADALCPDWNQITNTQIPSSFWQALEDGKIPDDRTWFAIKSFSTNCERRRAVEKSIRNRDLSIPGEQPVVLTERVPSEEEKVLSDIVNAY</sequence>
<protein>
    <submittedName>
        <fullName evidence="2">Uncharacterized protein</fullName>
    </submittedName>
</protein>
<dbReference type="EMBL" id="KV784358">
    <property type="protein sequence ID" value="OEU16868.1"/>
    <property type="molecule type" value="Genomic_DNA"/>
</dbReference>
<organism evidence="2 3">
    <name type="scientific">Fragilariopsis cylindrus CCMP1102</name>
    <dbReference type="NCBI Taxonomy" id="635003"/>
    <lineage>
        <taxon>Eukaryota</taxon>
        <taxon>Sar</taxon>
        <taxon>Stramenopiles</taxon>
        <taxon>Ochrophyta</taxon>
        <taxon>Bacillariophyta</taxon>
        <taxon>Bacillariophyceae</taxon>
        <taxon>Bacillariophycidae</taxon>
        <taxon>Bacillariales</taxon>
        <taxon>Bacillariaceae</taxon>
        <taxon>Fragilariopsis</taxon>
    </lineage>
</organism>
<keyword evidence="3" id="KW-1185">Reference proteome</keyword>
<dbReference type="AlphaFoldDB" id="A0A1E7FFC0"/>
<keyword evidence="1" id="KW-0472">Membrane</keyword>
<keyword evidence="1" id="KW-1133">Transmembrane helix</keyword>